<dbReference type="PANTHER" id="PTHR33969">
    <property type="entry name" value="SEGREGATION AND CONDENSATION PROTEIN A"/>
    <property type="match status" value="1"/>
</dbReference>
<dbReference type="Gene3D" id="1.10.10.580">
    <property type="entry name" value="Structural maintenance of chromosome 1. Chain E"/>
    <property type="match status" value="1"/>
</dbReference>
<proteinExistence type="predicted"/>
<dbReference type="InterPro" id="IPR003768">
    <property type="entry name" value="ScpA"/>
</dbReference>
<name>A0A2H0W3A6_9BACT</name>
<comment type="caution">
    <text evidence="3">The sequence shown here is derived from an EMBL/GenBank/DDBJ whole genome shotgun (WGS) entry which is preliminary data.</text>
</comment>
<keyword evidence="2" id="KW-0175">Coiled coil</keyword>
<organism evidence="3 4">
    <name type="scientific">Candidatus Buchananbacteria bacterium CG10_big_fil_rev_8_21_14_0_10_33_19</name>
    <dbReference type="NCBI Taxonomy" id="1974525"/>
    <lineage>
        <taxon>Bacteria</taxon>
        <taxon>Candidatus Buchananiibacteriota</taxon>
    </lineage>
</organism>
<dbReference type="Gene3D" id="6.10.250.2410">
    <property type="match status" value="1"/>
</dbReference>
<protein>
    <recommendedName>
        <fullName evidence="1">Segregation and condensation protein A</fullName>
    </recommendedName>
</protein>
<dbReference type="InterPro" id="IPR023093">
    <property type="entry name" value="ScpA-like_C"/>
</dbReference>
<dbReference type="EMBL" id="PEZY01000012">
    <property type="protein sequence ID" value="PIS05757.1"/>
    <property type="molecule type" value="Genomic_DNA"/>
</dbReference>
<evidence type="ECO:0000313" key="3">
    <source>
        <dbReference type="EMBL" id="PIS05757.1"/>
    </source>
</evidence>
<sequence length="232" mass="26219">MDYKIDLEKFQGPLDLLLQLIEKKEMDISQVALAEVTDQYLAYIDSHQDIGAIELADFLVIATKLLVIKSKTLLPQLVDDEEDSAEQLEAQLKMYKDYLDASKNIEKIIASGKFLFGRDKISVNMEATFSPPKSLVVDNLASIYAEILGRIDYVVNLPQKVMQQTVTLKEKVNNIRDIILRLKKINFRDVLIDANNKTDMVVSFMALLELIKSGEIAVNQAGVFDDIHIEKA</sequence>
<accession>A0A2H0W3A6</accession>
<evidence type="ECO:0000256" key="1">
    <source>
        <dbReference type="ARBA" id="ARBA00044777"/>
    </source>
</evidence>
<gene>
    <name evidence="3" type="ORF">COT80_03215</name>
</gene>
<dbReference type="Proteomes" id="UP000229056">
    <property type="component" value="Unassembled WGS sequence"/>
</dbReference>
<dbReference type="Pfam" id="PF02616">
    <property type="entry name" value="SMC_ScpA"/>
    <property type="match status" value="1"/>
</dbReference>
<dbReference type="AlphaFoldDB" id="A0A2H0W3A6"/>
<evidence type="ECO:0000256" key="2">
    <source>
        <dbReference type="SAM" id="Coils"/>
    </source>
</evidence>
<evidence type="ECO:0000313" key="4">
    <source>
        <dbReference type="Proteomes" id="UP000229056"/>
    </source>
</evidence>
<feature type="coiled-coil region" evidence="2">
    <location>
        <begin position="78"/>
        <end position="105"/>
    </location>
</feature>
<reference evidence="4" key="1">
    <citation type="submission" date="2017-09" db="EMBL/GenBank/DDBJ databases">
        <title>Depth-based differentiation of microbial function through sediment-hosted aquifers and enrichment of novel symbionts in the deep terrestrial subsurface.</title>
        <authorList>
            <person name="Probst A.J."/>
            <person name="Ladd B."/>
            <person name="Jarett J.K."/>
            <person name="Geller-Mcgrath D.E."/>
            <person name="Sieber C.M.K."/>
            <person name="Emerson J.B."/>
            <person name="Anantharaman K."/>
            <person name="Thomas B.C."/>
            <person name="Malmstrom R."/>
            <person name="Stieglmeier M."/>
            <person name="Klingl A."/>
            <person name="Woyke T."/>
            <person name="Ryan C.M."/>
            <person name="Banfield J.F."/>
        </authorList>
    </citation>
    <scope>NUCLEOTIDE SEQUENCE [LARGE SCALE GENOMIC DNA]</scope>
</reference>
<dbReference type="PANTHER" id="PTHR33969:SF2">
    <property type="entry name" value="SEGREGATION AND CONDENSATION PROTEIN A"/>
    <property type="match status" value="1"/>
</dbReference>